<evidence type="ECO:0000256" key="2">
    <source>
        <dbReference type="SAM" id="SignalP"/>
    </source>
</evidence>
<organism evidence="4 5">
    <name type="scientific">Heligmosomoides polygyrus</name>
    <name type="common">Parasitic roundworm</name>
    <dbReference type="NCBI Taxonomy" id="6339"/>
    <lineage>
        <taxon>Eukaryota</taxon>
        <taxon>Metazoa</taxon>
        <taxon>Ecdysozoa</taxon>
        <taxon>Nematoda</taxon>
        <taxon>Chromadorea</taxon>
        <taxon>Rhabditida</taxon>
        <taxon>Rhabditina</taxon>
        <taxon>Rhabditomorpha</taxon>
        <taxon>Strongyloidea</taxon>
        <taxon>Heligmosomidae</taxon>
        <taxon>Heligmosomoides</taxon>
    </lineage>
</organism>
<name>A0A183GA53_HELPZ</name>
<proteinExistence type="predicted"/>
<feature type="chain" id="PRO_5044551943" evidence="2">
    <location>
        <begin position="21"/>
        <end position="83"/>
    </location>
</feature>
<evidence type="ECO:0000313" key="4">
    <source>
        <dbReference type="Proteomes" id="UP000050761"/>
    </source>
</evidence>
<feature type="compositionally biased region" description="Gly residues" evidence="1">
    <location>
        <begin position="39"/>
        <end position="83"/>
    </location>
</feature>
<protein>
    <submittedName>
        <fullName evidence="5">DUF148 domain-containing protein</fullName>
    </submittedName>
</protein>
<evidence type="ECO:0000313" key="3">
    <source>
        <dbReference type="EMBL" id="VDP13194.1"/>
    </source>
</evidence>
<evidence type="ECO:0000256" key="1">
    <source>
        <dbReference type="SAM" id="MobiDB-lite"/>
    </source>
</evidence>
<reference evidence="3 4" key="1">
    <citation type="submission" date="2018-11" db="EMBL/GenBank/DDBJ databases">
        <authorList>
            <consortium name="Pathogen Informatics"/>
        </authorList>
    </citation>
    <scope>NUCLEOTIDE SEQUENCE [LARGE SCALE GENOMIC DNA]</scope>
</reference>
<dbReference type="AlphaFoldDB" id="A0A183GA53"/>
<feature type="signal peptide" evidence="2">
    <location>
        <begin position="1"/>
        <end position="20"/>
    </location>
</feature>
<dbReference type="EMBL" id="UZAH01030970">
    <property type="protein sequence ID" value="VDP13194.1"/>
    <property type="molecule type" value="Genomic_DNA"/>
</dbReference>
<accession>A0A3P8C3K5</accession>
<dbReference type="Proteomes" id="UP000050761">
    <property type="component" value="Unassembled WGS sequence"/>
</dbReference>
<accession>A0A183GA53</accession>
<keyword evidence="2" id="KW-0732">Signal</keyword>
<feature type="region of interest" description="Disordered" evidence="1">
    <location>
        <begin position="35"/>
        <end position="83"/>
    </location>
</feature>
<evidence type="ECO:0000313" key="5">
    <source>
        <dbReference type="WBParaSite" id="HPBE_0001886801-mRNA-1"/>
    </source>
</evidence>
<gene>
    <name evidence="3" type="ORF">HPBE_LOCUS18867</name>
</gene>
<dbReference type="WBParaSite" id="HPBE_0001886801-mRNA-1">
    <property type="protein sequence ID" value="HPBE_0001886801-mRNA-1"/>
    <property type="gene ID" value="HPBE_0001886801"/>
</dbReference>
<reference evidence="5" key="2">
    <citation type="submission" date="2019-09" db="UniProtKB">
        <authorList>
            <consortium name="WormBaseParasite"/>
        </authorList>
    </citation>
    <scope>IDENTIFICATION</scope>
</reference>
<sequence>MAFYLVALLFCCCLLSLSEASPMASPNLMPNRLKRQGFGSFGGSQGGGGQNMGQGGGGRMGQGGGMNQGGGMGQGGGGGFPFG</sequence>
<keyword evidence="4" id="KW-1185">Reference proteome</keyword>